<dbReference type="Proteomes" id="UP001157138">
    <property type="component" value="Unassembled WGS sequence"/>
</dbReference>
<evidence type="ECO:0000256" key="1">
    <source>
        <dbReference type="SAM" id="MobiDB-lite"/>
    </source>
</evidence>
<reference evidence="4" key="1">
    <citation type="journal article" date="2019" name="Int. J. Syst. Evol. Microbiol.">
        <title>The Global Catalogue of Microorganisms (GCM) 10K type strain sequencing project: providing services to taxonomists for standard genome sequencing and annotation.</title>
        <authorList>
            <consortium name="The Broad Institute Genomics Platform"/>
            <consortium name="The Broad Institute Genome Sequencing Center for Infectious Disease"/>
            <person name="Wu L."/>
            <person name="Ma J."/>
        </authorList>
    </citation>
    <scope>NUCLEOTIDE SEQUENCE [LARGE SCALE GENOMIC DNA]</scope>
    <source>
        <strain evidence="4">NBRC 108723</strain>
    </source>
</reference>
<comment type="caution">
    <text evidence="3">The sequence shown here is derived from an EMBL/GenBank/DDBJ whole genome shotgun (WGS) entry which is preliminary data.</text>
</comment>
<dbReference type="InterPro" id="IPR010657">
    <property type="entry name" value="ImpA_N"/>
</dbReference>
<evidence type="ECO:0000313" key="4">
    <source>
        <dbReference type="Proteomes" id="UP001157138"/>
    </source>
</evidence>
<dbReference type="Pfam" id="PF06812">
    <property type="entry name" value="ImpA_N"/>
    <property type="match status" value="1"/>
</dbReference>
<dbReference type="PANTHER" id="PTHR37951:SF1">
    <property type="entry name" value="TYPE VI SECRETION SYSTEM COMPONENT TSSA1"/>
    <property type="match status" value="1"/>
</dbReference>
<accession>A0ABQ6EY83</accession>
<evidence type="ECO:0000259" key="2">
    <source>
        <dbReference type="Pfam" id="PF06812"/>
    </source>
</evidence>
<dbReference type="InterPro" id="IPR017740">
    <property type="entry name" value="TssA-like"/>
</dbReference>
<sequence length="461" mass="51766">MVDIDALVKPISEEFPSGSYLKLDRSAYRTLRNHYNTAQSSFRQLIETPDASSDEARRDANETNWNLVRTTTFDALTSQTKDTELLGWFITSQLFTPSPYTNLAESTKVLVQFVELFWNTLHPQPPLDKLKSDDDSGRRKELIEFRIKPLLQLVGESQDSTALFMPLQMTDLVGHVTYGDFLRAERNGTLPELKESAYLLYSNEMEDVVRDIATAYGNFDTVEKLIAEECQKAGVSPLSFKFVKANLSELLKTIQYLVGDRFAPWPLDNDFKPIDEYPEQDQKALDQDILDSKVSNVKPTPEPSSSVENASTSQADNHQTSPLINGIANRDQAFHELRRISQFFQHTEPHSPIPFLLERAIRWGYMSLPELLNEMTGGNSSAITHINQISGMDNLEPAKLGRIPETTNRAFSQPSGLVQTDVYTPPLQASVSAEPVTSSENTSQKTGTNTQSDGGLSNFEW</sequence>
<dbReference type="PANTHER" id="PTHR37951">
    <property type="entry name" value="CYTOPLASMIC PROTEIN-RELATED"/>
    <property type="match status" value="1"/>
</dbReference>
<feature type="region of interest" description="Disordered" evidence="1">
    <location>
        <begin position="429"/>
        <end position="461"/>
    </location>
</feature>
<feature type="domain" description="ImpA N-terminal" evidence="2">
    <location>
        <begin position="9"/>
        <end position="153"/>
    </location>
</feature>
<protein>
    <submittedName>
        <fullName evidence="3">Type VI secretion protein</fullName>
    </submittedName>
</protein>
<dbReference type="EMBL" id="BSPW01000030">
    <property type="protein sequence ID" value="GLT18006.1"/>
    <property type="molecule type" value="Genomic_DNA"/>
</dbReference>
<dbReference type="RefSeq" id="WP_284191905.1">
    <property type="nucleotide sequence ID" value="NZ_BSPW01000030.1"/>
</dbReference>
<feature type="region of interest" description="Disordered" evidence="1">
    <location>
        <begin position="293"/>
        <end position="323"/>
    </location>
</feature>
<name>A0ABQ6EY83_9VIBR</name>
<proteinExistence type="predicted"/>
<organism evidence="3 4">
    <name type="scientific">Vibrio zhanjiangensis</name>
    <dbReference type="NCBI Taxonomy" id="1046128"/>
    <lineage>
        <taxon>Bacteria</taxon>
        <taxon>Pseudomonadati</taxon>
        <taxon>Pseudomonadota</taxon>
        <taxon>Gammaproteobacteria</taxon>
        <taxon>Vibrionales</taxon>
        <taxon>Vibrionaceae</taxon>
        <taxon>Vibrio</taxon>
    </lineage>
</organism>
<evidence type="ECO:0000313" key="3">
    <source>
        <dbReference type="EMBL" id="GLT18006.1"/>
    </source>
</evidence>
<gene>
    <name evidence="3" type="ORF">GCM10007938_17840</name>
</gene>
<keyword evidence="4" id="KW-1185">Reference proteome</keyword>